<dbReference type="Gene3D" id="2.60.260.20">
    <property type="entry name" value="Urease metallochaperone UreE, N-terminal domain"/>
    <property type="match status" value="1"/>
</dbReference>
<dbReference type="AlphaFoldDB" id="A0A4R2LFT1"/>
<evidence type="ECO:0000256" key="2">
    <source>
        <dbReference type="ARBA" id="ARBA00022490"/>
    </source>
</evidence>
<sequence length="154" mass="16653">MTLLITEKLDAHGPCDATLTLPFELRQKSRLLTALDGGEAVGLFQPRGAVLRDGDRLRASDGRVVRVVAAREAVTTVSTPGSLLLVRAAYHLGNRHVPLQIGVGWMRYLRDHVLDQMVTELGLDLLHEDAPFEPEAGAYAGHAHAHAPSRLAPA</sequence>
<feature type="domain" description="UreE urease accessory N-terminal" evidence="6">
    <location>
        <begin position="2"/>
        <end position="65"/>
    </location>
</feature>
<evidence type="ECO:0000259" key="6">
    <source>
        <dbReference type="SMART" id="SM00988"/>
    </source>
</evidence>
<keyword evidence="4 5" id="KW-0143">Chaperone</keyword>
<dbReference type="RefSeq" id="WP_132545099.1">
    <property type="nucleotide sequence ID" value="NZ_SLWY01000023.1"/>
</dbReference>
<evidence type="ECO:0000256" key="4">
    <source>
        <dbReference type="ARBA" id="ARBA00023186"/>
    </source>
</evidence>
<evidence type="ECO:0000256" key="1">
    <source>
        <dbReference type="ARBA" id="ARBA00004496"/>
    </source>
</evidence>
<dbReference type="SUPFAM" id="SSF69737">
    <property type="entry name" value="Urease metallochaperone UreE, C-terminal domain"/>
    <property type="match status" value="1"/>
</dbReference>
<dbReference type="InterPro" id="IPR007864">
    <property type="entry name" value="UreE_C_dom"/>
</dbReference>
<dbReference type="GO" id="GO:0005737">
    <property type="term" value="C:cytoplasm"/>
    <property type="evidence" value="ECO:0007669"/>
    <property type="project" value="UniProtKB-SubCell"/>
</dbReference>
<dbReference type="PIRSF" id="PIRSF036402">
    <property type="entry name" value="Ureas_acces_UreE"/>
    <property type="match status" value="1"/>
</dbReference>
<keyword evidence="3 5" id="KW-0533">Nickel</keyword>
<dbReference type="GO" id="GO:0016151">
    <property type="term" value="F:nickel cation binding"/>
    <property type="evidence" value="ECO:0007669"/>
    <property type="project" value="UniProtKB-UniRule"/>
</dbReference>
<evidence type="ECO:0000256" key="5">
    <source>
        <dbReference type="HAMAP-Rule" id="MF_00822"/>
    </source>
</evidence>
<dbReference type="InterPro" id="IPR012406">
    <property type="entry name" value="UreE"/>
</dbReference>
<keyword evidence="2 5" id="KW-0963">Cytoplasm</keyword>
<evidence type="ECO:0000313" key="8">
    <source>
        <dbReference type="Proteomes" id="UP000295765"/>
    </source>
</evidence>
<gene>
    <name evidence="5" type="primary">ureE</name>
    <name evidence="7" type="ORF">EV699_1232</name>
</gene>
<dbReference type="OrthoDB" id="5421304at2"/>
<dbReference type="GO" id="GO:0051082">
    <property type="term" value="F:unfolded protein binding"/>
    <property type="evidence" value="ECO:0007669"/>
    <property type="project" value="UniProtKB-UniRule"/>
</dbReference>
<comment type="caution">
    <text evidence="7">The sequence shown here is derived from an EMBL/GenBank/DDBJ whole genome shotgun (WGS) entry which is preliminary data.</text>
</comment>
<dbReference type="Gene3D" id="3.30.70.790">
    <property type="entry name" value="UreE, C-terminal domain"/>
    <property type="match status" value="1"/>
</dbReference>
<dbReference type="InterPro" id="IPR004029">
    <property type="entry name" value="UreE_N"/>
</dbReference>
<evidence type="ECO:0000256" key="3">
    <source>
        <dbReference type="ARBA" id="ARBA00022596"/>
    </source>
</evidence>
<dbReference type="Pfam" id="PF05194">
    <property type="entry name" value="UreE_C"/>
    <property type="match status" value="1"/>
</dbReference>
<comment type="subcellular location">
    <subcellularLocation>
        <location evidence="1 5">Cytoplasm</location>
    </subcellularLocation>
</comment>
<dbReference type="InterPro" id="IPR036118">
    <property type="entry name" value="UreE_N_sf"/>
</dbReference>
<dbReference type="Proteomes" id="UP000295765">
    <property type="component" value="Unassembled WGS sequence"/>
</dbReference>
<accession>A0A4R2LFT1</accession>
<dbReference type="GO" id="GO:0065003">
    <property type="term" value="P:protein-containing complex assembly"/>
    <property type="evidence" value="ECO:0007669"/>
    <property type="project" value="InterPro"/>
</dbReference>
<reference evidence="7 8" key="1">
    <citation type="submission" date="2019-03" db="EMBL/GenBank/DDBJ databases">
        <title>Genomic Encyclopedia of Type Strains, Phase IV (KMG-IV): sequencing the most valuable type-strain genomes for metagenomic binning, comparative biology and taxonomic classification.</title>
        <authorList>
            <person name="Goeker M."/>
        </authorList>
    </citation>
    <scope>NUCLEOTIDE SEQUENCE [LARGE SCALE GENOMIC DNA]</scope>
    <source>
        <strain evidence="7 8">DSM 25287</strain>
    </source>
</reference>
<name>A0A4R2LFT1_9GAMM</name>
<keyword evidence="8" id="KW-1185">Reference proteome</keyword>
<dbReference type="GO" id="GO:0006457">
    <property type="term" value="P:protein folding"/>
    <property type="evidence" value="ECO:0007669"/>
    <property type="project" value="InterPro"/>
</dbReference>
<protein>
    <recommendedName>
        <fullName evidence="5">Urease accessory protein UreE</fullName>
    </recommendedName>
</protein>
<proteinExistence type="inferred from homology"/>
<dbReference type="EMBL" id="SLWY01000023">
    <property type="protein sequence ID" value="TCO78125.1"/>
    <property type="molecule type" value="Genomic_DNA"/>
</dbReference>
<evidence type="ECO:0000313" key="7">
    <source>
        <dbReference type="EMBL" id="TCO78125.1"/>
    </source>
</evidence>
<dbReference type="NCBIfam" id="NF009751">
    <property type="entry name" value="PRK13261.1-1"/>
    <property type="match status" value="1"/>
</dbReference>
<dbReference type="HAMAP" id="MF_00822">
    <property type="entry name" value="UreE"/>
    <property type="match status" value="1"/>
</dbReference>
<comment type="similarity">
    <text evidence="5">Belongs to the UreE family.</text>
</comment>
<dbReference type="Pfam" id="PF02814">
    <property type="entry name" value="UreE_N"/>
    <property type="match status" value="1"/>
</dbReference>
<comment type="function">
    <text evidence="5">Involved in urease metallocenter assembly. Binds nickel. Probably functions as a nickel donor during metallocenter assembly.</text>
</comment>
<dbReference type="GO" id="GO:0019627">
    <property type="term" value="P:urea metabolic process"/>
    <property type="evidence" value="ECO:0007669"/>
    <property type="project" value="InterPro"/>
</dbReference>
<dbReference type="SUPFAM" id="SSF69287">
    <property type="entry name" value="Urease metallochaperone UreE, N-terminal domain"/>
    <property type="match status" value="1"/>
</dbReference>
<dbReference type="SMART" id="SM00988">
    <property type="entry name" value="UreE_N"/>
    <property type="match status" value="1"/>
</dbReference>
<organism evidence="7 8">
    <name type="scientific">Plasticicumulans lactativorans</name>
    <dbReference type="NCBI Taxonomy" id="1133106"/>
    <lineage>
        <taxon>Bacteria</taxon>
        <taxon>Pseudomonadati</taxon>
        <taxon>Pseudomonadota</taxon>
        <taxon>Gammaproteobacteria</taxon>
        <taxon>Candidatus Competibacteraceae</taxon>
        <taxon>Plasticicumulans</taxon>
    </lineage>
</organism>